<feature type="signal peptide" evidence="2">
    <location>
        <begin position="1"/>
        <end position="16"/>
    </location>
</feature>
<keyword evidence="1" id="KW-0812">Transmembrane</keyword>
<feature type="chain" id="PRO_5044766370" evidence="2">
    <location>
        <begin position="17"/>
        <end position="200"/>
    </location>
</feature>
<reference evidence="3 4" key="1">
    <citation type="submission" date="2024-02" db="EMBL/GenBank/DDBJ databases">
        <authorList>
            <person name="Vignale AGUSTIN F."/>
            <person name="Sosa J E."/>
            <person name="Modenutti C."/>
        </authorList>
    </citation>
    <scope>NUCLEOTIDE SEQUENCE [LARGE SCALE GENOMIC DNA]</scope>
</reference>
<dbReference type="AlphaFoldDB" id="A0ABC8RRX2"/>
<evidence type="ECO:0000313" key="3">
    <source>
        <dbReference type="EMBL" id="CAK9146310.1"/>
    </source>
</evidence>
<keyword evidence="1" id="KW-0472">Membrane</keyword>
<protein>
    <submittedName>
        <fullName evidence="3">Uncharacterized protein</fullName>
    </submittedName>
</protein>
<organism evidence="3 4">
    <name type="scientific">Ilex paraguariensis</name>
    <name type="common">yerba mate</name>
    <dbReference type="NCBI Taxonomy" id="185542"/>
    <lineage>
        <taxon>Eukaryota</taxon>
        <taxon>Viridiplantae</taxon>
        <taxon>Streptophyta</taxon>
        <taxon>Embryophyta</taxon>
        <taxon>Tracheophyta</taxon>
        <taxon>Spermatophyta</taxon>
        <taxon>Magnoliopsida</taxon>
        <taxon>eudicotyledons</taxon>
        <taxon>Gunneridae</taxon>
        <taxon>Pentapetalae</taxon>
        <taxon>asterids</taxon>
        <taxon>campanulids</taxon>
        <taxon>Aquifoliales</taxon>
        <taxon>Aquifoliaceae</taxon>
        <taxon>Ilex</taxon>
    </lineage>
</organism>
<feature type="transmembrane region" description="Helical" evidence="1">
    <location>
        <begin position="138"/>
        <end position="162"/>
    </location>
</feature>
<keyword evidence="1" id="KW-1133">Transmembrane helix</keyword>
<proteinExistence type="predicted"/>
<keyword evidence="2" id="KW-0732">Signal</keyword>
<sequence length="200" mass="21873">MLLFLCCGWVLSGSCGGPSRQCRCIRRSIFLDGSGPPSPGYLLYFSGGPLYHDDRTSLPLLCLSCASWWFLLFSDGACAAFMKVYDPSFLGPLFSRLLEGCSAFPPDGLFLLLLAACRFCFSNGFLRLGCTVHVTIHVTVGALAVLLLLVLGCWLLFCWTYFLFWVVDQALTASLILDCWISSATGPSDVTGVHLLVLFI</sequence>
<evidence type="ECO:0000313" key="4">
    <source>
        <dbReference type="Proteomes" id="UP001642360"/>
    </source>
</evidence>
<keyword evidence="4" id="KW-1185">Reference proteome</keyword>
<feature type="transmembrane region" description="Helical" evidence="1">
    <location>
        <begin position="108"/>
        <end position="126"/>
    </location>
</feature>
<evidence type="ECO:0000256" key="2">
    <source>
        <dbReference type="SAM" id="SignalP"/>
    </source>
</evidence>
<gene>
    <name evidence="3" type="ORF">ILEXP_LOCUS14143</name>
</gene>
<accession>A0ABC8RRX2</accession>
<comment type="caution">
    <text evidence="3">The sequence shown here is derived from an EMBL/GenBank/DDBJ whole genome shotgun (WGS) entry which is preliminary data.</text>
</comment>
<dbReference type="Proteomes" id="UP001642360">
    <property type="component" value="Unassembled WGS sequence"/>
</dbReference>
<name>A0ABC8RRX2_9AQUA</name>
<evidence type="ECO:0000256" key="1">
    <source>
        <dbReference type="SAM" id="Phobius"/>
    </source>
</evidence>
<dbReference type="EMBL" id="CAUOFW020001558">
    <property type="protein sequence ID" value="CAK9146310.1"/>
    <property type="molecule type" value="Genomic_DNA"/>
</dbReference>